<name>A0AAC9PR99_9PSEU</name>
<dbReference type="PANTHER" id="PTHR21666">
    <property type="entry name" value="PEPTIDASE-RELATED"/>
    <property type="match status" value="1"/>
</dbReference>
<gene>
    <name evidence="4" type="ORF">UA74_08930</name>
</gene>
<dbReference type="Proteomes" id="UP000185511">
    <property type="component" value="Chromosome"/>
</dbReference>
<dbReference type="CDD" id="cd12797">
    <property type="entry name" value="M23_peptidase"/>
    <property type="match status" value="1"/>
</dbReference>
<feature type="signal peptide" evidence="2">
    <location>
        <begin position="1"/>
        <end position="21"/>
    </location>
</feature>
<dbReference type="KEGG" id="acad:UA74_08930"/>
<dbReference type="PANTHER" id="PTHR21666:SF289">
    <property type="entry name" value="L-ALA--D-GLU ENDOPEPTIDASE"/>
    <property type="match status" value="1"/>
</dbReference>
<proteinExistence type="predicted"/>
<dbReference type="Gene3D" id="2.70.70.10">
    <property type="entry name" value="Glucose Permease (Domain IIA)"/>
    <property type="match status" value="1"/>
</dbReference>
<sequence length="173" mass="18264">MWRGVWAGLILVLALPAPVAAPMPTSLGRQQVAQADGQEPFVSPLKTVLTVVRAFDPPPHPYGPGHRGVDLFVSPGELVHAAGAGTVRHAGPVAGRPVVSIQHAAGLITTYEPVESMLSTGDRVSAGQPIGEAMRGHPGCTSEACLHWGARRDGVYVDPLTLLGRLRLRLLPW</sequence>
<evidence type="ECO:0000256" key="2">
    <source>
        <dbReference type="SAM" id="SignalP"/>
    </source>
</evidence>
<dbReference type="InterPro" id="IPR050570">
    <property type="entry name" value="Cell_wall_metabolism_enzyme"/>
</dbReference>
<dbReference type="AlphaFoldDB" id="A0AAC9PR99"/>
<keyword evidence="1 2" id="KW-0732">Signal</keyword>
<evidence type="ECO:0000256" key="1">
    <source>
        <dbReference type="ARBA" id="ARBA00022729"/>
    </source>
</evidence>
<dbReference type="RefSeq" id="WP_232237689.1">
    <property type="nucleotide sequence ID" value="NZ_CP016076.1"/>
</dbReference>
<dbReference type="EMBL" id="CP016076">
    <property type="protein sequence ID" value="APU13850.1"/>
    <property type="molecule type" value="Genomic_DNA"/>
</dbReference>
<evidence type="ECO:0000313" key="4">
    <source>
        <dbReference type="EMBL" id="APU13850.1"/>
    </source>
</evidence>
<keyword evidence="5" id="KW-1185">Reference proteome</keyword>
<dbReference type="GO" id="GO:0004222">
    <property type="term" value="F:metalloendopeptidase activity"/>
    <property type="evidence" value="ECO:0007669"/>
    <property type="project" value="TreeGrafter"/>
</dbReference>
<accession>A0AAC9PR99</accession>
<feature type="domain" description="M23ase beta-sheet core" evidence="3">
    <location>
        <begin position="65"/>
        <end position="159"/>
    </location>
</feature>
<dbReference type="SUPFAM" id="SSF51261">
    <property type="entry name" value="Duplicated hybrid motif"/>
    <property type="match status" value="1"/>
</dbReference>
<evidence type="ECO:0000313" key="5">
    <source>
        <dbReference type="Proteomes" id="UP000185511"/>
    </source>
</evidence>
<dbReference type="Pfam" id="PF01551">
    <property type="entry name" value="Peptidase_M23"/>
    <property type="match status" value="1"/>
</dbReference>
<organism evidence="4 5">
    <name type="scientific">Actinoalloteichus fjordicus</name>
    <dbReference type="NCBI Taxonomy" id="1612552"/>
    <lineage>
        <taxon>Bacteria</taxon>
        <taxon>Bacillati</taxon>
        <taxon>Actinomycetota</taxon>
        <taxon>Actinomycetes</taxon>
        <taxon>Pseudonocardiales</taxon>
        <taxon>Pseudonocardiaceae</taxon>
        <taxon>Actinoalloteichus</taxon>
    </lineage>
</organism>
<dbReference type="InterPro" id="IPR016047">
    <property type="entry name" value="M23ase_b-sheet_dom"/>
</dbReference>
<reference evidence="5" key="1">
    <citation type="submission" date="2016-06" db="EMBL/GenBank/DDBJ databases">
        <title>Complete genome sequence of Actinoalloteichus fjordicus DSM 46855 (=ADI127-17), type strain of the new species Actinoalloteichus fjordicus.</title>
        <authorList>
            <person name="Ruckert C."/>
            <person name="Nouioui I."/>
            <person name="Willmese J."/>
            <person name="van Wezel G."/>
            <person name="Klenk H.-P."/>
            <person name="Kalinowski J."/>
            <person name="Zotchev S.B."/>
        </authorList>
    </citation>
    <scope>NUCLEOTIDE SEQUENCE [LARGE SCALE GENOMIC DNA]</scope>
    <source>
        <strain evidence="5">ADI127-7</strain>
    </source>
</reference>
<evidence type="ECO:0000259" key="3">
    <source>
        <dbReference type="Pfam" id="PF01551"/>
    </source>
</evidence>
<feature type="chain" id="PRO_5041971956" evidence="2">
    <location>
        <begin position="22"/>
        <end position="173"/>
    </location>
</feature>
<dbReference type="InterPro" id="IPR011055">
    <property type="entry name" value="Dup_hybrid_motif"/>
</dbReference>
<protein>
    <submittedName>
        <fullName evidence="4">Peptidase family M23</fullName>
    </submittedName>
</protein>